<name>A0A380C2X7_SPOPA</name>
<dbReference type="Gene3D" id="3.40.50.1820">
    <property type="entry name" value="alpha/beta hydrolase"/>
    <property type="match status" value="1"/>
</dbReference>
<dbReference type="PRINTS" id="PR00111">
    <property type="entry name" value="ABHYDROLASE"/>
</dbReference>
<dbReference type="PANTHER" id="PTHR43798:SF31">
    <property type="entry name" value="AB HYDROLASE SUPERFAMILY PROTEIN YCLE"/>
    <property type="match status" value="1"/>
</dbReference>
<dbReference type="EC" id="3.1.1.24" evidence="3"/>
<dbReference type="Pfam" id="PF00561">
    <property type="entry name" value="Abhydrolase_1"/>
    <property type="match status" value="1"/>
</dbReference>
<proteinExistence type="predicted"/>
<keyword evidence="1 3" id="KW-0378">Hydrolase</keyword>
<evidence type="ECO:0000313" key="3">
    <source>
        <dbReference type="EMBL" id="SUJ10761.1"/>
    </source>
</evidence>
<dbReference type="GO" id="GO:0016020">
    <property type="term" value="C:membrane"/>
    <property type="evidence" value="ECO:0007669"/>
    <property type="project" value="TreeGrafter"/>
</dbReference>
<dbReference type="PANTHER" id="PTHR43798">
    <property type="entry name" value="MONOACYLGLYCEROL LIPASE"/>
    <property type="match status" value="1"/>
</dbReference>
<dbReference type="SUPFAM" id="SSF53474">
    <property type="entry name" value="alpha/beta-Hydrolases"/>
    <property type="match status" value="1"/>
</dbReference>
<gene>
    <name evidence="3" type="primary">catD_1</name>
    <name evidence="3" type="ORF">NCTC4822_02041</name>
</gene>
<dbReference type="OrthoDB" id="9805423at2"/>
<sequence length="270" mass="30311">MPKITYGQKTIHYEEKGTGEPLVFIHGVGLDHAMWEQQVNSLSEYYRVIVYDMIGHGESSHPPGPYSLSKYVEQLAALVESLSLEKIHLVGFSMGGMVAQAYALSNSAKMKTLTIMNAVANRTEMQRQAILKRVEEVRANGAHSTIEPAIQRWFTTDYLQNQADVVNRIRTRLQTNNPASYLEAYSLFATADQELWDKLDQITVPTLVITAENDVGSTPEMSQQIHQKISGSELLVVPVLRHMLPIERPDIIHEAIHSFIERAVLVGEGR</sequence>
<accession>A0A380C2X7</accession>
<dbReference type="InterPro" id="IPR000073">
    <property type="entry name" value="AB_hydrolase_1"/>
</dbReference>
<organism evidence="3 4">
    <name type="scientific">Sporosarcina pasteurii</name>
    <name type="common">Bacillus pasteurii</name>
    <dbReference type="NCBI Taxonomy" id="1474"/>
    <lineage>
        <taxon>Bacteria</taxon>
        <taxon>Bacillati</taxon>
        <taxon>Bacillota</taxon>
        <taxon>Bacilli</taxon>
        <taxon>Bacillales</taxon>
        <taxon>Caryophanaceae</taxon>
        <taxon>Sporosarcina</taxon>
    </lineage>
</organism>
<dbReference type="EMBL" id="UGYZ01000002">
    <property type="protein sequence ID" value="SUJ10761.1"/>
    <property type="molecule type" value="Genomic_DNA"/>
</dbReference>
<dbReference type="Proteomes" id="UP000254519">
    <property type="component" value="Unassembled WGS sequence"/>
</dbReference>
<dbReference type="RefSeq" id="WP_115361870.1">
    <property type="nucleotide sequence ID" value="NZ_CP038012.1"/>
</dbReference>
<keyword evidence="4" id="KW-1185">Reference proteome</keyword>
<protein>
    <submittedName>
        <fullName evidence="3">3-oxoadipate enol-lactonase 2</fullName>
        <ecNumber evidence="3">3.1.1.24</ecNumber>
    </submittedName>
</protein>
<dbReference type="InterPro" id="IPR050266">
    <property type="entry name" value="AB_hydrolase_sf"/>
</dbReference>
<dbReference type="GO" id="GO:0047570">
    <property type="term" value="F:3-oxoadipate enol-lactonase activity"/>
    <property type="evidence" value="ECO:0007669"/>
    <property type="project" value="UniProtKB-EC"/>
</dbReference>
<evidence type="ECO:0000313" key="4">
    <source>
        <dbReference type="Proteomes" id="UP000254519"/>
    </source>
</evidence>
<evidence type="ECO:0000256" key="1">
    <source>
        <dbReference type="ARBA" id="ARBA00022801"/>
    </source>
</evidence>
<dbReference type="InterPro" id="IPR029058">
    <property type="entry name" value="AB_hydrolase_fold"/>
</dbReference>
<reference evidence="3 4" key="1">
    <citation type="submission" date="2018-06" db="EMBL/GenBank/DDBJ databases">
        <authorList>
            <consortium name="Pathogen Informatics"/>
            <person name="Doyle S."/>
        </authorList>
    </citation>
    <scope>NUCLEOTIDE SEQUENCE [LARGE SCALE GENOMIC DNA]</scope>
    <source>
        <strain evidence="4">ATCC 11859 / DSM 33 / NCIB 8841 / NCTC 4822</strain>
    </source>
</reference>
<feature type="domain" description="AB hydrolase-1" evidence="2">
    <location>
        <begin position="21"/>
        <end position="249"/>
    </location>
</feature>
<evidence type="ECO:0000259" key="2">
    <source>
        <dbReference type="Pfam" id="PF00561"/>
    </source>
</evidence>
<dbReference type="AlphaFoldDB" id="A0A380C2X7"/>